<dbReference type="SUPFAM" id="SSF49452">
    <property type="entry name" value="Starch-binding domain-like"/>
    <property type="match status" value="1"/>
</dbReference>
<dbReference type="Gene3D" id="2.60.40.10">
    <property type="entry name" value="Immunoglobulins"/>
    <property type="match status" value="1"/>
</dbReference>
<feature type="signal peptide" evidence="5">
    <location>
        <begin position="1"/>
        <end position="32"/>
    </location>
</feature>
<dbReference type="EMBL" id="JAMOIL010000006">
    <property type="protein sequence ID" value="MCM0619868.1"/>
    <property type="molecule type" value="Genomic_DNA"/>
</dbReference>
<organism evidence="6 7">
    <name type="scientific">Nocardioides bruguierae</name>
    <dbReference type="NCBI Taxonomy" id="2945102"/>
    <lineage>
        <taxon>Bacteria</taxon>
        <taxon>Bacillati</taxon>
        <taxon>Actinomycetota</taxon>
        <taxon>Actinomycetes</taxon>
        <taxon>Propionibacteriales</taxon>
        <taxon>Nocardioidaceae</taxon>
        <taxon>Nocardioides</taxon>
    </lineage>
</organism>
<dbReference type="Gene3D" id="2.60.40.1120">
    <property type="entry name" value="Carboxypeptidase-like, regulatory domain"/>
    <property type="match status" value="1"/>
</dbReference>
<dbReference type="GO" id="GO:0004556">
    <property type="term" value="F:alpha-amylase activity"/>
    <property type="evidence" value="ECO:0007669"/>
    <property type="project" value="UniProtKB-EC"/>
</dbReference>
<comment type="catalytic activity">
    <reaction evidence="1">
        <text>Endohydrolysis of (1-&gt;4)-alpha-D-glucosidic linkages in polysaccharides containing three or more (1-&gt;4)-alpha-linked D-glucose units.</text>
        <dbReference type="EC" id="3.2.1.1"/>
    </reaction>
</comment>
<dbReference type="InterPro" id="IPR013784">
    <property type="entry name" value="Carb-bd-like_fold"/>
</dbReference>
<accession>A0A9X2IEA9</accession>
<reference evidence="6" key="1">
    <citation type="submission" date="2022-05" db="EMBL/GenBank/DDBJ databases">
        <authorList>
            <person name="Tuo L."/>
        </authorList>
    </citation>
    <scope>NUCLEOTIDE SEQUENCE</scope>
    <source>
        <strain evidence="6">BSK12Z-4</strain>
    </source>
</reference>
<dbReference type="AlphaFoldDB" id="A0A9X2IEA9"/>
<dbReference type="Pfam" id="PF13620">
    <property type="entry name" value="CarboxypepD_reg"/>
    <property type="match status" value="2"/>
</dbReference>
<evidence type="ECO:0000256" key="2">
    <source>
        <dbReference type="ARBA" id="ARBA00012595"/>
    </source>
</evidence>
<dbReference type="GO" id="GO:0005975">
    <property type="term" value="P:carbohydrate metabolic process"/>
    <property type="evidence" value="ECO:0007669"/>
    <property type="project" value="UniProtKB-ARBA"/>
</dbReference>
<dbReference type="EC" id="3.2.1.1" evidence="2"/>
<keyword evidence="5" id="KW-0732">Signal</keyword>
<keyword evidence="7" id="KW-1185">Reference proteome</keyword>
<dbReference type="GO" id="GO:0030246">
    <property type="term" value="F:carbohydrate binding"/>
    <property type="evidence" value="ECO:0007669"/>
    <property type="project" value="InterPro"/>
</dbReference>
<feature type="chain" id="PRO_5040997012" description="alpha-amylase" evidence="5">
    <location>
        <begin position="33"/>
        <end position="412"/>
    </location>
</feature>
<feature type="region of interest" description="Disordered" evidence="4">
    <location>
        <begin position="30"/>
        <end position="58"/>
    </location>
</feature>
<evidence type="ECO:0000256" key="5">
    <source>
        <dbReference type="SAM" id="SignalP"/>
    </source>
</evidence>
<dbReference type="GO" id="GO:0004180">
    <property type="term" value="F:carboxypeptidase activity"/>
    <property type="evidence" value="ECO:0007669"/>
    <property type="project" value="UniProtKB-KW"/>
</dbReference>
<evidence type="ECO:0000256" key="1">
    <source>
        <dbReference type="ARBA" id="ARBA00000548"/>
    </source>
</evidence>
<gene>
    <name evidence="6" type="ORF">M8330_06120</name>
</gene>
<keyword evidence="6" id="KW-0378">Hydrolase</keyword>
<evidence type="ECO:0000313" key="6">
    <source>
        <dbReference type="EMBL" id="MCM0619868.1"/>
    </source>
</evidence>
<proteinExistence type="predicted"/>
<evidence type="ECO:0000256" key="3">
    <source>
        <dbReference type="ARBA" id="ARBA00030238"/>
    </source>
</evidence>
<sequence length="412" mass="44660">MPTPHRPARPALLLALVVLLGEALVPTGTASAADTSGATATSSASSSPPAERGTRTTVRGVVRNPDGVAIVMRWFTRDWTQIGVRRVRNDVYSLRLAPGVYHLQFSDKRPSYNTKKYAPTDVTVRVRKRTLQRNVRMVRGASVTGVVRNRHGKALASARVVAADAAENSFTTTADKRGRFAVTGLPRGSYSLFTWDRSKTWVARSTYVADLAVGEVRDVPLTLGTKAGKLLVDLRAGGEPISSRVTVTVVSRTTGQWWTVNARHGTANLAGLFPGRYTLIAPGYENYLPRTGAVEGGTVRAGRADLASVFRWTKQGGRVRGRVVSSDGRAPMEGTTVRLYDDGGDVVAETTTAADGTFLVGQQLRTQKVTVQVLPNSAQAEYYKKWTRTGVQVRVDRVKRIGTVELVKRKGV</sequence>
<dbReference type="RefSeq" id="WP_250826608.1">
    <property type="nucleotide sequence ID" value="NZ_JAMOIL010000006.1"/>
</dbReference>
<keyword evidence="6" id="KW-0121">Carboxypeptidase</keyword>
<keyword evidence="6" id="KW-0645">Protease</keyword>
<protein>
    <recommendedName>
        <fullName evidence="2">alpha-amylase</fullName>
        <ecNumber evidence="2">3.2.1.1</ecNumber>
    </recommendedName>
    <alternativeName>
        <fullName evidence="3">1,4-alpha-D-glucan glucanohydrolase</fullName>
    </alternativeName>
</protein>
<evidence type="ECO:0000256" key="4">
    <source>
        <dbReference type="SAM" id="MobiDB-lite"/>
    </source>
</evidence>
<evidence type="ECO:0000313" key="7">
    <source>
        <dbReference type="Proteomes" id="UP001139485"/>
    </source>
</evidence>
<name>A0A9X2IEA9_9ACTN</name>
<comment type="caution">
    <text evidence="6">The sequence shown here is derived from an EMBL/GenBank/DDBJ whole genome shotgun (WGS) entry which is preliminary data.</text>
</comment>
<dbReference type="Proteomes" id="UP001139485">
    <property type="component" value="Unassembled WGS sequence"/>
</dbReference>
<dbReference type="InterPro" id="IPR013783">
    <property type="entry name" value="Ig-like_fold"/>
</dbReference>
<dbReference type="SUPFAM" id="SSF49478">
    <property type="entry name" value="Cna protein B-type domain"/>
    <property type="match status" value="1"/>
</dbReference>